<organism evidence="1 2">
    <name type="scientific">Streptomyces flaveus</name>
    <dbReference type="NCBI Taxonomy" id="66370"/>
    <lineage>
        <taxon>Bacteria</taxon>
        <taxon>Bacillati</taxon>
        <taxon>Actinomycetota</taxon>
        <taxon>Actinomycetes</taxon>
        <taxon>Kitasatosporales</taxon>
        <taxon>Streptomycetaceae</taxon>
        <taxon>Streptomyces</taxon>
        <taxon>Streptomyces aurantiacus group</taxon>
    </lineage>
</organism>
<protein>
    <submittedName>
        <fullName evidence="1">Uncharacterized protein</fullName>
    </submittedName>
</protein>
<dbReference type="RefSeq" id="WP_169786195.1">
    <property type="nucleotide sequence ID" value="NZ_BMPQ01000010.1"/>
</dbReference>
<dbReference type="EMBL" id="BMPQ01000010">
    <property type="protein sequence ID" value="GGK78460.1"/>
    <property type="molecule type" value="Genomic_DNA"/>
</dbReference>
<dbReference type="AlphaFoldDB" id="A0A917VGR1"/>
<keyword evidence="2" id="KW-1185">Reference proteome</keyword>
<dbReference type="Proteomes" id="UP000637788">
    <property type="component" value="Unassembled WGS sequence"/>
</dbReference>
<proteinExistence type="predicted"/>
<evidence type="ECO:0000313" key="1">
    <source>
        <dbReference type="EMBL" id="GGK78460.1"/>
    </source>
</evidence>
<comment type="caution">
    <text evidence="1">The sequence shown here is derived from an EMBL/GenBank/DDBJ whole genome shotgun (WGS) entry which is preliminary data.</text>
</comment>
<reference evidence="1" key="2">
    <citation type="submission" date="2020-09" db="EMBL/GenBank/DDBJ databases">
        <authorList>
            <person name="Sun Q."/>
            <person name="Ohkuma M."/>
        </authorList>
    </citation>
    <scope>NUCLEOTIDE SEQUENCE</scope>
    <source>
        <strain evidence="1">JCM 3035</strain>
    </source>
</reference>
<accession>A0A917VGR1</accession>
<evidence type="ECO:0000313" key="2">
    <source>
        <dbReference type="Proteomes" id="UP000637788"/>
    </source>
</evidence>
<reference evidence="1" key="1">
    <citation type="journal article" date="2014" name="Int. J. Syst. Evol. Microbiol.">
        <title>Complete genome sequence of Corynebacterium casei LMG S-19264T (=DSM 44701T), isolated from a smear-ripened cheese.</title>
        <authorList>
            <consortium name="US DOE Joint Genome Institute (JGI-PGF)"/>
            <person name="Walter F."/>
            <person name="Albersmeier A."/>
            <person name="Kalinowski J."/>
            <person name="Ruckert C."/>
        </authorList>
    </citation>
    <scope>NUCLEOTIDE SEQUENCE</scope>
    <source>
        <strain evidence="1">JCM 3035</strain>
    </source>
</reference>
<name>A0A917VGR1_9ACTN</name>
<sequence>MTEETIIALRNYDWLVRARGLDDVVLDWDSGTLVYDDGGTTIDALAERGFTPAT</sequence>
<gene>
    <name evidence="1" type="ORF">GCM10010094_44530</name>
</gene>